<dbReference type="EMBL" id="CP045503">
    <property type="protein sequence ID" value="QPG59141.1"/>
    <property type="molecule type" value="Genomic_DNA"/>
</dbReference>
<evidence type="ECO:0000313" key="2">
    <source>
        <dbReference type="EMBL" id="QPG59141.1"/>
    </source>
</evidence>
<proteinExistence type="predicted"/>
<organism evidence="2 3">
    <name type="scientific">Shewanella eurypsychrophilus</name>
    <dbReference type="NCBI Taxonomy" id="2593656"/>
    <lineage>
        <taxon>Bacteria</taxon>
        <taxon>Pseudomonadati</taxon>
        <taxon>Pseudomonadota</taxon>
        <taxon>Gammaproteobacteria</taxon>
        <taxon>Alteromonadales</taxon>
        <taxon>Shewanellaceae</taxon>
        <taxon>Shewanella</taxon>
    </lineage>
</organism>
<dbReference type="Gene3D" id="3.30.1360.200">
    <property type="match status" value="1"/>
</dbReference>
<evidence type="ECO:0000313" key="3">
    <source>
        <dbReference type="Proteomes" id="UP000316416"/>
    </source>
</evidence>
<reference evidence="2" key="1">
    <citation type="submission" date="2021-07" db="EMBL/GenBank/DDBJ databases">
        <title>Shewanella sp. YLB-07 whole genome sequence.</title>
        <authorList>
            <person name="Yu L."/>
        </authorList>
    </citation>
    <scope>NUCLEOTIDE SEQUENCE</scope>
    <source>
        <strain evidence="2">YLB-08</strain>
    </source>
</reference>
<gene>
    <name evidence="2" type="ORF">FM038_018350</name>
</gene>
<evidence type="ECO:0000259" key="1">
    <source>
        <dbReference type="Pfam" id="PF22599"/>
    </source>
</evidence>
<accession>A0ABX6V9M5</accession>
<protein>
    <recommendedName>
        <fullName evidence="1">SecDF P1 head subdomain domain-containing protein</fullName>
    </recommendedName>
</protein>
<dbReference type="Proteomes" id="UP000316416">
    <property type="component" value="Chromosome"/>
</dbReference>
<feature type="domain" description="SecDF P1 head subdomain" evidence="1">
    <location>
        <begin position="77"/>
        <end position="159"/>
    </location>
</feature>
<dbReference type="Pfam" id="PF22599">
    <property type="entry name" value="SecDF_P1_head"/>
    <property type="match status" value="1"/>
</dbReference>
<dbReference type="InterPro" id="IPR054384">
    <property type="entry name" value="SecDF_P1_head"/>
</dbReference>
<name>A0ABX6V9M5_9GAMM</name>
<sequence>MMKGFGTYVFILIFSIFSFSAFSHDEKKTDDINAENVKVAALSLVWVARVDKSLKSVEESAKNFTPVIEYRGEQYRLLGSEIISNQDILSLEVHSENTVRIELTELGAANLSRETAKNIGEQMATLLDGDIINVATVQMQLGAKMIMTGLTEEQVKYLVSAWDKGARTYLPPSTTELNVHRPLLWAFSDIDTGS</sequence>
<keyword evidence="3" id="KW-1185">Reference proteome</keyword>